<protein>
    <submittedName>
        <fullName evidence="2">Iodothyronine deiodinase-domain-containing protein</fullName>
    </submittedName>
</protein>
<dbReference type="Proteomes" id="UP000615446">
    <property type="component" value="Unassembled WGS sequence"/>
</dbReference>
<dbReference type="AlphaFoldDB" id="A0A8H3LEC9"/>
<gene>
    <name evidence="2" type="ORF">RCL2_001132200</name>
</gene>
<accession>A0A8H3LEC9</accession>
<evidence type="ECO:0000313" key="2">
    <source>
        <dbReference type="EMBL" id="GES84196.1"/>
    </source>
</evidence>
<organism evidence="2 3">
    <name type="scientific">Rhizophagus clarus</name>
    <dbReference type="NCBI Taxonomy" id="94130"/>
    <lineage>
        <taxon>Eukaryota</taxon>
        <taxon>Fungi</taxon>
        <taxon>Fungi incertae sedis</taxon>
        <taxon>Mucoromycota</taxon>
        <taxon>Glomeromycotina</taxon>
        <taxon>Glomeromycetes</taxon>
        <taxon>Glomerales</taxon>
        <taxon>Glomeraceae</taxon>
        <taxon>Rhizophagus</taxon>
    </lineage>
</organism>
<proteinExistence type="predicted"/>
<dbReference type="EMBL" id="BLAL01000079">
    <property type="protein sequence ID" value="GES84196.1"/>
    <property type="molecule type" value="Genomic_DNA"/>
</dbReference>
<evidence type="ECO:0000313" key="3">
    <source>
        <dbReference type="Proteomes" id="UP000615446"/>
    </source>
</evidence>
<dbReference type="CDD" id="cd17039">
    <property type="entry name" value="Ubl_ubiquitin_like"/>
    <property type="match status" value="1"/>
</dbReference>
<evidence type="ECO:0000259" key="1">
    <source>
        <dbReference type="Pfam" id="PF00240"/>
    </source>
</evidence>
<dbReference type="InterPro" id="IPR000626">
    <property type="entry name" value="Ubiquitin-like_dom"/>
</dbReference>
<dbReference type="InterPro" id="IPR029071">
    <property type="entry name" value="Ubiquitin-like_domsf"/>
</dbReference>
<reference evidence="2" key="1">
    <citation type="submission" date="2019-10" db="EMBL/GenBank/DDBJ databases">
        <title>Conservation and host-specific expression of non-tandemly repeated heterogenous ribosome RNA gene in arbuscular mycorrhizal fungi.</title>
        <authorList>
            <person name="Maeda T."/>
            <person name="Kobayashi Y."/>
            <person name="Nakagawa T."/>
            <person name="Ezawa T."/>
            <person name="Yamaguchi K."/>
            <person name="Bino T."/>
            <person name="Nishimoto Y."/>
            <person name="Shigenobu S."/>
            <person name="Kawaguchi M."/>
        </authorList>
    </citation>
    <scope>NUCLEOTIDE SEQUENCE</scope>
    <source>
        <strain evidence="2">HR1</strain>
    </source>
</reference>
<feature type="domain" description="Ubiquitin-like" evidence="1">
    <location>
        <begin position="6"/>
        <end position="44"/>
    </location>
</feature>
<dbReference type="Pfam" id="PF00240">
    <property type="entry name" value="ubiquitin"/>
    <property type="match status" value="1"/>
</dbReference>
<dbReference type="SUPFAM" id="SSF54236">
    <property type="entry name" value="Ubiquitin-like"/>
    <property type="match status" value="1"/>
</dbReference>
<comment type="caution">
    <text evidence="2">The sequence shown here is derived from an EMBL/GenBank/DDBJ whole genome shotgun (WGS) entry which is preliminary data.</text>
</comment>
<dbReference type="Gene3D" id="3.10.20.90">
    <property type="entry name" value="Phosphatidylinositol 3-kinase Catalytic Subunit, Chain A, domain 1"/>
    <property type="match status" value="1"/>
</dbReference>
<sequence length="165" mass="18474">MIQGHTIQGHTRIPIHKQCLLFGAEQLHDSNTLKSCNIQNNKQLRGSSTLKDCYVNDGVTLKLVLAESNSLIHVKTVTRKNIILSVCENLFSQVVENTPSGRTLYLVLRLHGGMFQETSGHIDFNALPLLMQYMQVPARHQHDSDKVHAGIPCNYSGKSEWKGAR</sequence>
<name>A0A8H3LEC9_9GLOM</name>